<name>A0AA39CLF7_9EURO</name>
<dbReference type="Proteomes" id="UP001172673">
    <property type="component" value="Unassembled WGS sequence"/>
</dbReference>
<feature type="region of interest" description="Disordered" evidence="1">
    <location>
        <begin position="23"/>
        <end position="134"/>
    </location>
</feature>
<feature type="compositionally biased region" description="Polar residues" evidence="1">
    <location>
        <begin position="32"/>
        <end position="54"/>
    </location>
</feature>
<feature type="compositionally biased region" description="Polar residues" evidence="1">
    <location>
        <begin position="64"/>
        <end position="87"/>
    </location>
</feature>
<feature type="compositionally biased region" description="Basic and acidic residues" evidence="1">
    <location>
        <begin position="124"/>
        <end position="134"/>
    </location>
</feature>
<comment type="caution">
    <text evidence="2">The sequence shown here is derived from an EMBL/GenBank/DDBJ whole genome shotgun (WGS) entry which is preliminary data.</text>
</comment>
<evidence type="ECO:0000313" key="2">
    <source>
        <dbReference type="EMBL" id="KAJ9613519.1"/>
    </source>
</evidence>
<proteinExistence type="predicted"/>
<gene>
    <name evidence="2" type="ORF">H2200_003461</name>
</gene>
<organism evidence="2 3">
    <name type="scientific">Cladophialophora chaetospira</name>
    <dbReference type="NCBI Taxonomy" id="386627"/>
    <lineage>
        <taxon>Eukaryota</taxon>
        <taxon>Fungi</taxon>
        <taxon>Dikarya</taxon>
        <taxon>Ascomycota</taxon>
        <taxon>Pezizomycotina</taxon>
        <taxon>Eurotiomycetes</taxon>
        <taxon>Chaetothyriomycetidae</taxon>
        <taxon>Chaetothyriales</taxon>
        <taxon>Herpotrichiellaceae</taxon>
        <taxon>Cladophialophora</taxon>
    </lineage>
</organism>
<dbReference type="AlphaFoldDB" id="A0AA39CLF7"/>
<keyword evidence="3" id="KW-1185">Reference proteome</keyword>
<evidence type="ECO:0000256" key="1">
    <source>
        <dbReference type="SAM" id="MobiDB-lite"/>
    </source>
</evidence>
<dbReference type="EMBL" id="JAPDRK010000004">
    <property type="protein sequence ID" value="KAJ9613519.1"/>
    <property type="molecule type" value="Genomic_DNA"/>
</dbReference>
<sequence length="134" mass="13876">MATQSPIAMVTEVTQHEEVLNLLLPPGRSKSDTTSLSASTTPKCTDESASSSLRTADFPLPVSPTGNRISTDSSTSEPPKDTSTGSVGTVEGANESTFDHGAETSTCSTGPVAPPSNKFAGTALREKAINTDYR</sequence>
<protein>
    <submittedName>
        <fullName evidence="2">Uncharacterized protein</fullName>
    </submittedName>
</protein>
<accession>A0AA39CLF7</accession>
<reference evidence="2" key="1">
    <citation type="submission" date="2022-10" db="EMBL/GenBank/DDBJ databases">
        <title>Culturing micro-colonial fungi from biological soil crusts in the Mojave desert and describing Neophaeococcomyces mojavensis, and introducing the new genera and species Taxawa tesnikishii.</title>
        <authorList>
            <person name="Kurbessoian T."/>
            <person name="Stajich J.E."/>
        </authorList>
    </citation>
    <scope>NUCLEOTIDE SEQUENCE</scope>
    <source>
        <strain evidence="2">TK_41</strain>
    </source>
</reference>
<evidence type="ECO:0000313" key="3">
    <source>
        <dbReference type="Proteomes" id="UP001172673"/>
    </source>
</evidence>